<dbReference type="SUPFAM" id="SSF47226">
    <property type="entry name" value="Histidine-containing phosphotransfer domain, HPT domain"/>
    <property type="match status" value="1"/>
</dbReference>
<dbReference type="EMBL" id="UOEE01000040">
    <property type="protein sequence ID" value="VAV87534.1"/>
    <property type="molecule type" value="Genomic_DNA"/>
</dbReference>
<dbReference type="GO" id="GO:0000160">
    <property type="term" value="P:phosphorelay signal transduction system"/>
    <property type="evidence" value="ECO:0007669"/>
    <property type="project" value="InterPro"/>
</dbReference>
<accession>A0A3B0R228</accession>
<evidence type="ECO:0000313" key="1">
    <source>
        <dbReference type="EMBL" id="VAV87534.1"/>
    </source>
</evidence>
<reference evidence="1" key="1">
    <citation type="submission" date="2018-06" db="EMBL/GenBank/DDBJ databases">
        <authorList>
            <person name="Zhirakovskaya E."/>
        </authorList>
    </citation>
    <scope>NUCLEOTIDE SEQUENCE</scope>
</reference>
<gene>
    <name evidence="1" type="ORF">MNBD_ALPHA06-17</name>
</gene>
<evidence type="ECO:0008006" key="2">
    <source>
        <dbReference type="Google" id="ProtNLM"/>
    </source>
</evidence>
<proteinExistence type="predicted"/>
<organism evidence="1">
    <name type="scientific">hydrothermal vent metagenome</name>
    <dbReference type="NCBI Taxonomy" id="652676"/>
    <lineage>
        <taxon>unclassified sequences</taxon>
        <taxon>metagenomes</taxon>
        <taxon>ecological metagenomes</taxon>
    </lineage>
</organism>
<dbReference type="AlphaFoldDB" id="A0A3B0R228"/>
<name>A0A3B0R228_9ZZZZ</name>
<protein>
    <recommendedName>
        <fullName evidence="2">HPt domain-containing protein</fullName>
    </recommendedName>
</protein>
<sequence length="142" mass="14869">MFDDDFDIPDDIAAMADSAAAALAEMGEEYAKDASKDADQLLVFAERAKAAVDNEAVLVAMDDIFSIAHNFKGQGSTFGYELVTLLGDALCKISRPVNNPTLASVPQAVKISAAIHTILHQRITGDGGEAGAKLCAELDLAA</sequence>
<dbReference type="InterPro" id="IPR036641">
    <property type="entry name" value="HPT_dom_sf"/>
</dbReference>